<organism evidence="9 10">
    <name type="scientific">Perkinsus olseni</name>
    <name type="common">Perkinsus atlanticus</name>
    <dbReference type="NCBI Taxonomy" id="32597"/>
    <lineage>
        <taxon>Eukaryota</taxon>
        <taxon>Sar</taxon>
        <taxon>Alveolata</taxon>
        <taxon>Perkinsozoa</taxon>
        <taxon>Perkinsea</taxon>
        <taxon>Perkinsida</taxon>
        <taxon>Perkinsidae</taxon>
        <taxon>Perkinsus</taxon>
    </lineage>
</organism>
<dbReference type="PANTHER" id="PTHR37984">
    <property type="entry name" value="PROTEIN CBG26694"/>
    <property type="match status" value="1"/>
</dbReference>
<dbReference type="InterPro" id="IPR041373">
    <property type="entry name" value="RT_RNaseH"/>
</dbReference>
<gene>
    <name evidence="9" type="ORF">FOL46_008660</name>
</gene>
<dbReference type="Pfam" id="PF17921">
    <property type="entry name" value="Integrase_H2C2"/>
    <property type="match status" value="1"/>
</dbReference>
<dbReference type="InterPro" id="IPR036397">
    <property type="entry name" value="RNaseH_sf"/>
</dbReference>
<evidence type="ECO:0000256" key="1">
    <source>
        <dbReference type="ARBA" id="ARBA00022679"/>
    </source>
</evidence>
<evidence type="ECO:0000313" key="9">
    <source>
        <dbReference type="EMBL" id="KAF4654622.1"/>
    </source>
</evidence>
<sequence>MTIDRSLCTILGMVSLTVGIYDSEKAKSGMTPSKDDPRVPFNVSALVVESLAYDLILGHDFMSHFGLDIRYSDDPVKITGDRPKEEAARTAWFSEHPVQTSNLCMKAQYYTSSSSSSARSAPMAMVGGEDYANDSFDLSCPEYLPASAGLKVQVTPLSDEQLREKNLPVMSDGIPMVPPSATPPVDELVPVESWPPPGFQDVDDLEGDPLADPLRFAVPDFGDTSIRLPDFCDDPSAERRPVATLCEEFSDLFAVRPGYCEAAKHCINTGSSAPQCERVRPLPHRWREEVTAMLQEMESLGVIRRSTSPWRYPCVFVPKKNGKVRMCIDYRGLNRLCETEAYPVPRPDDVQEHLGNAKYFTTLDLRSGFWQVPLRPEDQAKTAFCPGPDFPLYEWLRMPFGLASAPATFQRLMDSIVGDLPFVKCYLDDLLIYSSSMEEHLDHLRQVFTILRKFGLTIAAEKCAIAETTVDYLGHTFGPDGMMPDAKKVDAILRWPTPTTVTELRSFLGLANYYRGFLPHYSEPFGPAHEVAFLDVKESLARLPLLAYTDFSRPFQLVTDASDSLTATQKRWPVYEREAFAIFRSLDRFRDLLLGYHLELIVYTDHKPLTFMATSTTPKVQRWMLSLCQYEFTVKYRPGKENVVADALSRIPSARTVTNELHGNGEAMIPAGPAAMLMPCGTSTFTYSRDVPRWSSHSYGTIDEGLVVIPLTLPRDVLLREQLADPDLALLRRKLQPDLWLPEDYLNHRLVPYRFKLSSLGLDTRGLLVRRLTPLPEQGAAYVPVMPARLRPQVLAQVHDASGHRGLRATRLALRSCSYWHDMDEDAYLGCCEVCFPEIADEVVLSDDDIADGPGRGLARDVRPAMMVTPAAAVAPTPSEAPRVGGSLHPVLSSALVTISEDWSKDDVLVYQDNDPIIRQVKDRLRDDEPFGRHEMRSADSRPYRKLWSVLFLDDSGLLVRMIKYLPEDEQAYVPIIPQELRRPLLYRCHDLGGHFGNTESCARCLTSKARQKPAAAFVPFPVGRPWHTVAVDFLFIGPSDSGPTKLLVVVDHFTRWADAFVVKGEGAADALEPLLQLFSQFGPPTRLLSDQGSAFESQVFADAMKILGVVKARSTPHHPNSNGYVERFNSTILGLLRAYTQRVGDWQGHLRPVLWQYNTCPHSSTGFSPYYLMFGREPPQTLLPSLSQFSSLMYDPDGYAEYLARARATIADVVDEWVTAGGAPHRRAMEQERSRQRLYVGQRVRVKLFRSGREPGYKLLP</sequence>
<feature type="domain" description="Reverse transcriptase" evidence="7">
    <location>
        <begin position="298"/>
        <end position="477"/>
    </location>
</feature>
<dbReference type="InterPro" id="IPR012337">
    <property type="entry name" value="RNaseH-like_sf"/>
</dbReference>
<keyword evidence="6" id="KW-0695">RNA-directed DNA polymerase</keyword>
<comment type="caution">
    <text evidence="9">The sequence shown here is derived from an EMBL/GenBank/DDBJ whole genome shotgun (WGS) entry which is preliminary data.</text>
</comment>
<evidence type="ECO:0000259" key="8">
    <source>
        <dbReference type="PROSITE" id="PS50994"/>
    </source>
</evidence>
<keyword evidence="1" id="KW-0808">Transferase</keyword>
<dbReference type="Gene3D" id="1.10.340.70">
    <property type="match status" value="1"/>
</dbReference>
<dbReference type="InterPro" id="IPR000477">
    <property type="entry name" value="RT_dom"/>
</dbReference>
<dbReference type="GO" id="GO:0015074">
    <property type="term" value="P:DNA integration"/>
    <property type="evidence" value="ECO:0007669"/>
    <property type="project" value="InterPro"/>
</dbReference>
<keyword evidence="4" id="KW-0255">Endonuclease</keyword>
<dbReference type="GO" id="GO:0003676">
    <property type="term" value="F:nucleic acid binding"/>
    <property type="evidence" value="ECO:0007669"/>
    <property type="project" value="InterPro"/>
</dbReference>
<proteinExistence type="predicted"/>
<keyword evidence="5" id="KW-0378">Hydrolase</keyword>
<evidence type="ECO:0000256" key="4">
    <source>
        <dbReference type="ARBA" id="ARBA00022759"/>
    </source>
</evidence>
<dbReference type="PROSITE" id="PS50878">
    <property type="entry name" value="RT_POL"/>
    <property type="match status" value="1"/>
</dbReference>
<dbReference type="GO" id="GO:0004519">
    <property type="term" value="F:endonuclease activity"/>
    <property type="evidence" value="ECO:0007669"/>
    <property type="project" value="UniProtKB-KW"/>
</dbReference>
<feature type="non-terminal residue" evidence="9">
    <location>
        <position position="1262"/>
    </location>
</feature>
<evidence type="ECO:0000256" key="6">
    <source>
        <dbReference type="ARBA" id="ARBA00022918"/>
    </source>
</evidence>
<dbReference type="Gene3D" id="3.30.70.270">
    <property type="match status" value="2"/>
</dbReference>
<dbReference type="CDD" id="cd01647">
    <property type="entry name" value="RT_LTR"/>
    <property type="match status" value="1"/>
</dbReference>
<keyword evidence="2" id="KW-0548">Nucleotidyltransferase</keyword>
<dbReference type="InterPro" id="IPR041588">
    <property type="entry name" value="Integrase_H2C2"/>
</dbReference>
<dbReference type="AlphaFoldDB" id="A0A7J6L615"/>
<keyword evidence="3" id="KW-0540">Nuclease</keyword>
<dbReference type="Pfam" id="PF00665">
    <property type="entry name" value="rve"/>
    <property type="match status" value="1"/>
</dbReference>
<feature type="domain" description="Integrase catalytic" evidence="8">
    <location>
        <begin position="1022"/>
        <end position="1178"/>
    </location>
</feature>
<dbReference type="Gene3D" id="3.30.420.10">
    <property type="entry name" value="Ribonuclease H-like superfamily/Ribonuclease H"/>
    <property type="match status" value="1"/>
</dbReference>
<dbReference type="PANTHER" id="PTHR37984:SF5">
    <property type="entry name" value="PROTEIN NYNRIN-LIKE"/>
    <property type="match status" value="1"/>
</dbReference>
<protein>
    <recommendedName>
        <fullName evidence="11">Reverse transcriptase</fullName>
    </recommendedName>
</protein>
<evidence type="ECO:0000256" key="5">
    <source>
        <dbReference type="ARBA" id="ARBA00022801"/>
    </source>
</evidence>
<evidence type="ECO:0008006" key="11">
    <source>
        <dbReference type="Google" id="ProtNLM"/>
    </source>
</evidence>
<dbReference type="FunFam" id="3.30.420.10:FF:000032">
    <property type="entry name" value="Retrovirus-related Pol polyprotein from transposon 297-like Protein"/>
    <property type="match status" value="1"/>
</dbReference>
<dbReference type="PROSITE" id="PS50994">
    <property type="entry name" value="INTEGRASE"/>
    <property type="match status" value="1"/>
</dbReference>
<evidence type="ECO:0000259" key="7">
    <source>
        <dbReference type="PROSITE" id="PS50878"/>
    </source>
</evidence>
<dbReference type="InterPro" id="IPR043128">
    <property type="entry name" value="Rev_trsase/Diguanyl_cyclase"/>
</dbReference>
<dbReference type="GO" id="GO:0016787">
    <property type="term" value="F:hydrolase activity"/>
    <property type="evidence" value="ECO:0007669"/>
    <property type="project" value="UniProtKB-KW"/>
</dbReference>
<evidence type="ECO:0000313" key="10">
    <source>
        <dbReference type="Proteomes" id="UP000572268"/>
    </source>
</evidence>
<dbReference type="SUPFAM" id="SSF53098">
    <property type="entry name" value="Ribonuclease H-like"/>
    <property type="match status" value="1"/>
</dbReference>
<reference evidence="9 10" key="1">
    <citation type="submission" date="2020-04" db="EMBL/GenBank/DDBJ databases">
        <title>Perkinsus olseni comparative genomics.</title>
        <authorList>
            <person name="Bogema D.R."/>
        </authorList>
    </citation>
    <scope>NUCLEOTIDE SEQUENCE [LARGE SCALE GENOMIC DNA]</scope>
    <source>
        <strain evidence="9">ATCC PRA-31</strain>
    </source>
</reference>
<dbReference type="Gene3D" id="3.10.10.10">
    <property type="entry name" value="HIV Type 1 Reverse Transcriptase, subunit A, domain 1"/>
    <property type="match status" value="1"/>
</dbReference>
<dbReference type="Pfam" id="PF00078">
    <property type="entry name" value="RVT_1"/>
    <property type="match status" value="1"/>
</dbReference>
<dbReference type="InterPro" id="IPR043502">
    <property type="entry name" value="DNA/RNA_pol_sf"/>
</dbReference>
<evidence type="ECO:0000256" key="3">
    <source>
        <dbReference type="ARBA" id="ARBA00022722"/>
    </source>
</evidence>
<dbReference type="EMBL" id="JABANN010000705">
    <property type="protein sequence ID" value="KAF4654622.1"/>
    <property type="molecule type" value="Genomic_DNA"/>
</dbReference>
<dbReference type="Pfam" id="PF17917">
    <property type="entry name" value="RT_RNaseH"/>
    <property type="match status" value="1"/>
</dbReference>
<name>A0A7J6L615_PEROL</name>
<accession>A0A7J6L615</accession>
<dbReference type="InterPro" id="IPR001584">
    <property type="entry name" value="Integrase_cat-core"/>
</dbReference>
<dbReference type="CDD" id="cd09274">
    <property type="entry name" value="RNase_HI_RT_Ty3"/>
    <property type="match status" value="1"/>
</dbReference>
<dbReference type="Proteomes" id="UP000572268">
    <property type="component" value="Unassembled WGS sequence"/>
</dbReference>
<dbReference type="InterPro" id="IPR050951">
    <property type="entry name" value="Retrovirus_Pol_polyprotein"/>
</dbReference>
<dbReference type="GO" id="GO:0003964">
    <property type="term" value="F:RNA-directed DNA polymerase activity"/>
    <property type="evidence" value="ECO:0007669"/>
    <property type="project" value="UniProtKB-KW"/>
</dbReference>
<evidence type="ECO:0000256" key="2">
    <source>
        <dbReference type="ARBA" id="ARBA00022695"/>
    </source>
</evidence>
<dbReference type="SUPFAM" id="SSF56672">
    <property type="entry name" value="DNA/RNA polymerases"/>
    <property type="match status" value="1"/>
</dbReference>